<dbReference type="Pfam" id="PF00497">
    <property type="entry name" value="SBP_bac_3"/>
    <property type="match status" value="1"/>
</dbReference>
<dbReference type="InterPro" id="IPR001638">
    <property type="entry name" value="Solute-binding_3/MltF_N"/>
</dbReference>
<reference evidence="3 4" key="1">
    <citation type="submission" date="2020-04" db="EMBL/GenBank/DDBJ databases">
        <title>Draft genome of Leeia sp. IMCC25680.</title>
        <authorList>
            <person name="Song J."/>
            <person name="Cho J.-C."/>
        </authorList>
    </citation>
    <scope>NUCLEOTIDE SEQUENCE [LARGE SCALE GENOMIC DNA]</scope>
    <source>
        <strain evidence="3 4">IMCC25680</strain>
    </source>
</reference>
<dbReference type="RefSeq" id="WP_168876534.1">
    <property type="nucleotide sequence ID" value="NZ_JABAIM010000001.1"/>
</dbReference>
<protein>
    <submittedName>
        <fullName evidence="3">Amino acid ABC transporter substrate-binding protein</fullName>
    </submittedName>
</protein>
<dbReference type="Gene3D" id="3.40.190.10">
    <property type="entry name" value="Periplasmic binding protein-like II"/>
    <property type="match status" value="2"/>
</dbReference>
<evidence type="ECO:0000313" key="4">
    <source>
        <dbReference type="Proteomes" id="UP000587991"/>
    </source>
</evidence>
<organism evidence="3 4">
    <name type="scientific">Leeia aquatica</name>
    <dbReference type="NCBI Taxonomy" id="2725557"/>
    <lineage>
        <taxon>Bacteria</taxon>
        <taxon>Pseudomonadati</taxon>
        <taxon>Pseudomonadota</taxon>
        <taxon>Betaproteobacteria</taxon>
        <taxon>Neisseriales</taxon>
        <taxon>Leeiaceae</taxon>
        <taxon>Leeia</taxon>
    </lineage>
</organism>
<dbReference type="PANTHER" id="PTHR38834">
    <property type="entry name" value="PERIPLASMIC SUBSTRATE BINDING PROTEIN FAMILY 3"/>
    <property type="match status" value="1"/>
</dbReference>
<evidence type="ECO:0000256" key="1">
    <source>
        <dbReference type="SAM" id="SignalP"/>
    </source>
</evidence>
<evidence type="ECO:0000313" key="3">
    <source>
        <dbReference type="EMBL" id="NLR74962.1"/>
    </source>
</evidence>
<feature type="domain" description="Solute-binding protein family 3/N-terminal" evidence="2">
    <location>
        <begin position="24"/>
        <end position="245"/>
    </location>
</feature>
<dbReference type="SMART" id="SM00062">
    <property type="entry name" value="PBPb"/>
    <property type="match status" value="1"/>
</dbReference>
<evidence type="ECO:0000259" key="2">
    <source>
        <dbReference type="SMART" id="SM00062"/>
    </source>
</evidence>
<accession>A0A847SG93</accession>
<proteinExistence type="predicted"/>
<dbReference type="Proteomes" id="UP000587991">
    <property type="component" value="Unassembled WGS sequence"/>
</dbReference>
<name>A0A847SG93_9NEIS</name>
<comment type="caution">
    <text evidence="3">The sequence shown here is derived from an EMBL/GenBank/DDBJ whole genome shotgun (WGS) entry which is preliminary data.</text>
</comment>
<feature type="chain" id="PRO_5032972401" evidence="1">
    <location>
        <begin position="25"/>
        <end position="263"/>
    </location>
</feature>
<keyword evidence="1" id="KW-0732">Signal</keyword>
<keyword evidence="4" id="KW-1185">Reference proteome</keyword>
<gene>
    <name evidence="3" type="ORF">HF682_07305</name>
</gene>
<dbReference type="PANTHER" id="PTHR38834:SF3">
    <property type="entry name" value="SOLUTE-BINDING PROTEIN FAMILY 3_N-TERMINAL DOMAIN-CONTAINING PROTEIN"/>
    <property type="match status" value="1"/>
</dbReference>
<sequence>MPRLRATLLLPIVLSILASAAASALQVFTEEWPPITFSEAGKPTGLAVEVVQAMQKRIGQQQAIQVVPWARGYRMATTLPDVMLFTTTRTAEREQLFTMLGPVALGVNHLYVRRNDNVQLRTLEEAKTMGLVGVYKDSVWQQQLERQGFDTLDISPDPQSAARKLLAGRVRFWYDSNLTAPAILKELREPTTAIRSVMAVEENALYLAFSKGTPASTIESWRQALQAVKDSGEFARIYQHWLPGEKVPMRVEVIGVPPGTPTR</sequence>
<feature type="signal peptide" evidence="1">
    <location>
        <begin position="1"/>
        <end position="24"/>
    </location>
</feature>
<dbReference type="AlphaFoldDB" id="A0A847SG93"/>
<dbReference type="SUPFAM" id="SSF53850">
    <property type="entry name" value="Periplasmic binding protein-like II"/>
    <property type="match status" value="1"/>
</dbReference>
<dbReference type="EMBL" id="JABAIM010000001">
    <property type="protein sequence ID" value="NLR74962.1"/>
    <property type="molecule type" value="Genomic_DNA"/>
</dbReference>